<keyword evidence="4" id="KW-1185">Reference proteome</keyword>
<reference evidence="3 4" key="1">
    <citation type="submission" date="2016-10" db="EMBL/GenBank/DDBJ databases">
        <authorList>
            <person name="Cai Z."/>
        </authorList>
    </citation>
    <scope>NUCLEOTIDE SEQUENCE [LARGE SCALE GENOMIC DNA]</scope>
</reference>
<evidence type="ECO:0000313" key="4">
    <source>
        <dbReference type="Proteomes" id="UP000256970"/>
    </source>
</evidence>
<dbReference type="EMBL" id="FNXT01000018">
    <property type="protein sequence ID" value="SZX59703.1"/>
    <property type="molecule type" value="Genomic_DNA"/>
</dbReference>
<dbReference type="SMART" id="SM01411">
    <property type="entry name" value="Ephrin_rec_like"/>
    <property type="match status" value="2"/>
</dbReference>
<protein>
    <recommendedName>
        <fullName evidence="2">Laminin EGF-like domain-containing protein</fullName>
    </recommendedName>
</protein>
<dbReference type="SUPFAM" id="SSF57184">
    <property type="entry name" value="Growth factor receptor domain"/>
    <property type="match status" value="1"/>
</dbReference>
<feature type="region of interest" description="Disordered" evidence="1">
    <location>
        <begin position="93"/>
        <end position="128"/>
    </location>
</feature>
<dbReference type="AlphaFoldDB" id="A0A383V429"/>
<proteinExistence type="predicted"/>
<evidence type="ECO:0000256" key="1">
    <source>
        <dbReference type="SAM" id="MobiDB-lite"/>
    </source>
</evidence>
<gene>
    <name evidence="3" type="ORF">BQ4739_LOCUS319</name>
</gene>
<name>A0A383V429_TETOB</name>
<feature type="domain" description="Laminin EGF-like" evidence="2">
    <location>
        <begin position="51"/>
        <end position="85"/>
    </location>
</feature>
<dbReference type="Gene3D" id="2.10.50.10">
    <property type="entry name" value="Tumor Necrosis Factor Receptor, subunit A, domain 2"/>
    <property type="match status" value="2"/>
</dbReference>
<sequence length="128" mass="12894">MCCPPGSVRHEKNPAACRLCPPGSIAPGAGSTKCDKCSEGFTTPKKSRTACSVCLPGRAGPTCQKCSPGTWSAGGDPSSTVCTSCPAGTHSVMAGSTTHKDCKPRSMKPADLPKRAAPSGTCKGNPEA</sequence>
<evidence type="ECO:0000259" key="2">
    <source>
        <dbReference type="PROSITE" id="PS01248"/>
    </source>
</evidence>
<organism evidence="3 4">
    <name type="scientific">Tetradesmus obliquus</name>
    <name type="common">Green alga</name>
    <name type="synonym">Acutodesmus obliquus</name>
    <dbReference type="NCBI Taxonomy" id="3088"/>
    <lineage>
        <taxon>Eukaryota</taxon>
        <taxon>Viridiplantae</taxon>
        <taxon>Chlorophyta</taxon>
        <taxon>core chlorophytes</taxon>
        <taxon>Chlorophyceae</taxon>
        <taxon>CS clade</taxon>
        <taxon>Sphaeropleales</taxon>
        <taxon>Scenedesmaceae</taxon>
        <taxon>Tetradesmus</taxon>
    </lineage>
</organism>
<dbReference type="InterPro" id="IPR002049">
    <property type="entry name" value="LE_dom"/>
</dbReference>
<dbReference type="Proteomes" id="UP000256970">
    <property type="component" value="Unassembled WGS sequence"/>
</dbReference>
<evidence type="ECO:0000313" key="3">
    <source>
        <dbReference type="EMBL" id="SZX59703.1"/>
    </source>
</evidence>
<accession>A0A383V429</accession>
<dbReference type="InterPro" id="IPR009030">
    <property type="entry name" value="Growth_fac_rcpt_cys_sf"/>
</dbReference>
<dbReference type="PROSITE" id="PS01248">
    <property type="entry name" value="EGF_LAM_1"/>
    <property type="match status" value="1"/>
</dbReference>